<feature type="transmembrane region" description="Helical" evidence="2">
    <location>
        <begin position="6"/>
        <end position="27"/>
    </location>
</feature>
<keyword evidence="2" id="KW-0472">Membrane</keyword>
<proteinExistence type="predicted"/>
<reference evidence="3 4" key="1">
    <citation type="submission" date="2014-06" db="EMBL/GenBank/DDBJ databases">
        <title>Saccharopolyspora rectivirgula DSM-43113 Genome sequencing.</title>
        <authorList>
            <person name="Barrera C."/>
            <person name="Millon L."/>
            <person name="Rognon B."/>
            <person name="Zaugg C."/>
            <person name="Monod M."/>
        </authorList>
    </citation>
    <scope>NUCLEOTIDE SEQUENCE [LARGE SCALE GENOMIC DNA]</scope>
    <source>
        <strain evidence="3 4">DSM 43113</strain>
    </source>
</reference>
<evidence type="ECO:0000313" key="4">
    <source>
        <dbReference type="Proteomes" id="UP000031419"/>
    </source>
</evidence>
<evidence type="ECO:0000256" key="1">
    <source>
        <dbReference type="SAM" id="MobiDB-lite"/>
    </source>
</evidence>
<dbReference type="RefSeq" id="WP_029719945.1">
    <property type="nucleotide sequence ID" value="NZ_JAJUIW010000030.1"/>
</dbReference>
<dbReference type="EMBL" id="JNVU01000029">
    <property type="protein sequence ID" value="KEI44111.1"/>
    <property type="molecule type" value="Genomic_DNA"/>
</dbReference>
<keyword evidence="2" id="KW-0812">Transmembrane</keyword>
<gene>
    <name evidence="3" type="ORF">GU90_11580</name>
</gene>
<comment type="caution">
    <text evidence="3">The sequence shown here is derived from an EMBL/GenBank/DDBJ whole genome shotgun (WGS) entry which is preliminary data.</text>
</comment>
<feature type="region of interest" description="Disordered" evidence="1">
    <location>
        <begin position="61"/>
        <end position="82"/>
    </location>
</feature>
<organism evidence="3 4">
    <name type="scientific">Saccharopolyspora rectivirgula</name>
    <dbReference type="NCBI Taxonomy" id="28042"/>
    <lineage>
        <taxon>Bacteria</taxon>
        <taxon>Bacillati</taxon>
        <taxon>Actinomycetota</taxon>
        <taxon>Actinomycetes</taxon>
        <taxon>Pseudonocardiales</taxon>
        <taxon>Pseudonocardiaceae</taxon>
        <taxon>Saccharopolyspora</taxon>
    </lineage>
</organism>
<accession>A0A073AXT7</accession>
<name>A0A073AXT7_9PSEU</name>
<dbReference type="OrthoDB" id="5193416at2"/>
<keyword evidence="2" id="KW-1133">Transmembrane helix</keyword>
<sequence>MSAVETILMLVGIPVAVVAIVSLLVFWPSFTSPRSRTSEDWEYDPVLWVADPERLMSTVGETGSEAAAAQSNTAHGGARGNW</sequence>
<evidence type="ECO:0000313" key="3">
    <source>
        <dbReference type="EMBL" id="KEI44111.1"/>
    </source>
</evidence>
<dbReference type="STRING" id="28042.GU90_11580"/>
<dbReference type="Proteomes" id="UP000031419">
    <property type="component" value="Unassembled WGS sequence"/>
</dbReference>
<keyword evidence="4" id="KW-1185">Reference proteome</keyword>
<evidence type="ECO:0000256" key="2">
    <source>
        <dbReference type="SAM" id="Phobius"/>
    </source>
</evidence>
<dbReference type="AlphaFoldDB" id="A0A073AXT7"/>
<protein>
    <submittedName>
        <fullName evidence="3">Uncharacterized protein</fullName>
    </submittedName>
</protein>